<gene>
    <name evidence="4" type="ORF">CEP54_014099</name>
</gene>
<dbReference type="Gene3D" id="3.40.50.1820">
    <property type="entry name" value="alpha/beta hydrolase"/>
    <property type="match status" value="1"/>
</dbReference>
<evidence type="ECO:0000313" key="4">
    <source>
        <dbReference type="EMBL" id="RSL45856.1"/>
    </source>
</evidence>
<accession>A0A428NYH2</accession>
<dbReference type="InterPro" id="IPR029058">
    <property type="entry name" value="AB_hydrolase_fold"/>
</dbReference>
<dbReference type="SUPFAM" id="SSF53474">
    <property type="entry name" value="alpha/beta-Hydrolases"/>
    <property type="match status" value="1"/>
</dbReference>
<evidence type="ECO:0000259" key="3">
    <source>
        <dbReference type="Pfam" id="PF00561"/>
    </source>
</evidence>
<dbReference type="EMBL" id="NKCI01000252">
    <property type="protein sequence ID" value="RSL45856.1"/>
    <property type="molecule type" value="Genomic_DNA"/>
</dbReference>
<evidence type="ECO:0000313" key="5">
    <source>
        <dbReference type="Proteomes" id="UP000288168"/>
    </source>
</evidence>
<dbReference type="InterPro" id="IPR000073">
    <property type="entry name" value="AB_hydrolase_1"/>
</dbReference>
<keyword evidence="5" id="KW-1185">Reference proteome</keyword>
<organism evidence="4 5">
    <name type="scientific">Fusarium duplospermum</name>
    <dbReference type="NCBI Taxonomy" id="1325734"/>
    <lineage>
        <taxon>Eukaryota</taxon>
        <taxon>Fungi</taxon>
        <taxon>Dikarya</taxon>
        <taxon>Ascomycota</taxon>
        <taxon>Pezizomycotina</taxon>
        <taxon>Sordariomycetes</taxon>
        <taxon>Hypocreomycetidae</taxon>
        <taxon>Hypocreales</taxon>
        <taxon>Nectriaceae</taxon>
        <taxon>Fusarium</taxon>
        <taxon>Fusarium solani species complex</taxon>
    </lineage>
</organism>
<evidence type="ECO:0000256" key="1">
    <source>
        <dbReference type="ARBA" id="ARBA00022801"/>
    </source>
</evidence>
<name>A0A428NYH2_9HYPO</name>
<dbReference type="STRING" id="1325734.A0A428NYH2"/>
<dbReference type="OrthoDB" id="408373at2759"/>
<protein>
    <recommendedName>
        <fullName evidence="3">AB hydrolase-1 domain-containing protein</fullName>
    </recommendedName>
</protein>
<dbReference type="Pfam" id="PF00561">
    <property type="entry name" value="Abhydrolase_1"/>
    <property type="match status" value="1"/>
</dbReference>
<dbReference type="AlphaFoldDB" id="A0A428NYH2"/>
<dbReference type="PANTHER" id="PTHR43329">
    <property type="entry name" value="EPOXIDE HYDROLASE"/>
    <property type="match status" value="1"/>
</dbReference>
<comment type="similarity">
    <text evidence="2">Belongs to the AB hydrolase superfamily. Epoxide hydrolase family.</text>
</comment>
<dbReference type="InterPro" id="IPR000639">
    <property type="entry name" value="Epox_hydrolase-like"/>
</dbReference>
<dbReference type="Proteomes" id="UP000288168">
    <property type="component" value="Unassembled WGS sequence"/>
</dbReference>
<keyword evidence="1" id="KW-0378">Hydrolase</keyword>
<evidence type="ECO:0000256" key="2">
    <source>
        <dbReference type="ARBA" id="ARBA00038334"/>
    </source>
</evidence>
<feature type="domain" description="AB hydrolase-1" evidence="3">
    <location>
        <begin position="57"/>
        <end position="176"/>
    </location>
</feature>
<sequence>MSTTQASKLIPQASDLNKMEFDKLGVNDSRATSCVASIRGRPYHYIRAGPVNDPLGTIILMHSFPDLGFGWRYQIPRLASLGYEVVAPDMLGFGDTAAPDHPHHYSLKTIAEDIKELAYVVAKEKKIILGGHGLGGVAAWRVAMWFPDLVLGLFSIGVPFIPPSSRFLTLEDTTRSGKFTTLRHQLQLRGREIEDSIKDKEEVRQFLNAMFGGTTADGEPGFDVTNGVLFENLAKINQPRIISDDELDYYTSKYFQDGNARLMTPLNWFRTHVLNYFDELRLLLKPISFHMPVLFLALTRDEAVTSNMLDGMDRYFENLTRDEVEASRWAIWESPEQVNELVVTWLKNV</sequence>
<reference evidence="4 5" key="1">
    <citation type="submission" date="2017-06" db="EMBL/GenBank/DDBJ databases">
        <title>Comparative genomic analysis of Ambrosia Fusariam Clade fungi.</title>
        <authorList>
            <person name="Stajich J.E."/>
            <person name="Carrillo J."/>
            <person name="Kijimoto T."/>
            <person name="Eskalen A."/>
            <person name="O'Donnell K."/>
            <person name="Kasson M."/>
        </authorList>
    </citation>
    <scope>NUCLEOTIDE SEQUENCE [LARGE SCALE GENOMIC DNA]</scope>
    <source>
        <strain evidence="4 5">NRRL62584</strain>
    </source>
</reference>
<proteinExistence type="inferred from homology"/>
<dbReference type="PRINTS" id="PR00412">
    <property type="entry name" value="EPOXHYDRLASE"/>
</dbReference>
<dbReference type="GO" id="GO:0016787">
    <property type="term" value="F:hydrolase activity"/>
    <property type="evidence" value="ECO:0007669"/>
    <property type="project" value="UniProtKB-KW"/>
</dbReference>
<comment type="caution">
    <text evidence="4">The sequence shown here is derived from an EMBL/GenBank/DDBJ whole genome shotgun (WGS) entry which is preliminary data.</text>
</comment>